<organism evidence="2 3">
    <name type="scientific">Oedothorax gibbosus</name>
    <dbReference type="NCBI Taxonomy" id="931172"/>
    <lineage>
        <taxon>Eukaryota</taxon>
        <taxon>Metazoa</taxon>
        <taxon>Ecdysozoa</taxon>
        <taxon>Arthropoda</taxon>
        <taxon>Chelicerata</taxon>
        <taxon>Arachnida</taxon>
        <taxon>Araneae</taxon>
        <taxon>Araneomorphae</taxon>
        <taxon>Entelegynae</taxon>
        <taxon>Araneoidea</taxon>
        <taxon>Linyphiidae</taxon>
        <taxon>Erigoninae</taxon>
        <taxon>Oedothorax</taxon>
    </lineage>
</organism>
<dbReference type="AlphaFoldDB" id="A0AAV6V0F4"/>
<name>A0AAV6V0F4_9ARAC</name>
<sequence>MYSKRKSLPTETKTSVVQEKRKSLDVGNACEPKKTLQEPKRYPQLFAESTRTKFVSYNKNDHNNPSDLIGANFRGGTKLLNLRTIHKLKLPPPRYSNLKNILFLT</sequence>
<reference evidence="2 3" key="1">
    <citation type="journal article" date="2022" name="Nat. Ecol. Evol.">
        <title>A masculinizing supergene underlies an exaggerated male reproductive morph in a spider.</title>
        <authorList>
            <person name="Hendrickx F."/>
            <person name="De Corte Z."/>
            <person name="Sonet G."/>
            <person name="Van Belleghem S.M."/>
            <person name="Kostlbacher S."/>
            <person name="Vangestel C."/>
        </authorList>
    </citation>
    <scope>NUCLEOTIDE SEQUENCE [LARGE SCALE GENOMIC DNA]</scope>
    <source>
        <strain evidence="2">W744_W776</strain>
    </source>
</reference>
<comment type="caution">
    <text evidence="2">The sequence shown here is derived from an EMBL/GenBank/DDBJ whole genome shotgun (WGS) entry which is preliminary data.</text>
</comment>
<feature type="region of interest" description="Disordered" evidence="1">
    <location>
        <begin position="1"/>
        <end position="34"/>
    </location>
</feature>
<keyword evidence="3" id="KW-1185">Reference proteome</keyword>
<gene>
    <name evidence="2" type="ORF">JTE90_001329</name>
</gene>
<proteinExistence type="predicted"/>
<accession>A0AAV6V0F4</accession>
<dbReference type="EMBL" id="JAFNEN010000190">
    <property type="protein sequence ID" value="KAG8190245.1"/>
    <property type="molecule type" value="Genomic_DNA"/>
</dbReference>
<protein>
    <submittedName>
        <fullName evidence="2">Uncharacterized protein</fullName>
    </submittedName>
</protein>
<evidence type="ECO:0000313" key="2">
    <source>
        <dbReference type="EMBL" id="KAG8190245.1"/>
    </source>
</evidence>
<evidence type="ECO:0000313" key="3">
    <source>
        <dbReference type="Proteomes" id="UP000827092"/>
    </source>
</evidence>
<dbReference type="Proteomes" id="UP000827092">
    <property type="component" value="Unassembled WGS sequence"/>
</dbReference>
<evidence type="ECO:0000256" key="1">
    <source>
        <dbReference type="SAM" id="MobiDB-lite"/>
    </source>
</evidence>